<keyword evidence="3" id="KW-0255">Endonuclease</keyword>
<keyword evidence="4" id="KW-1185">Reference proteome</keyword>
<dbReference type="InterPro" id="IPR039365">
    <property type="entry name" value="IS701-like"/>
</dbReference>
<protein>
    <submittedName>
        <fullName evidence="3">DDE superfamily endonuclease</fullName>
    </submittedName>
</protein>
<feature type="compositionally biased region" description="Basic residues" evidence="1">
    <location>
        <begin position="188"/>
        <end position="200"/>
    </location>
</feature>
<dbReference type="Proteomes" id="UP000198403">
    <property type="component" value="Unassembled WGS sequence"/>
</dbReference>
<keyword evidence="3" id="KW-0378">Hydrolase</keyword>
<proteinExistence type="predicted"/>
<name>A0A238V5D8_9ACTN</name>
<evidence type="ECO:0000256" key="1">
    <source>
        <dbReference type="SAM" id="MobiDB-lite"/>
    </source>
</evidence>
<dbReference type="GO" id="GO:0004519">
    <property type="term" value="F:endonuclease activity"/>
    <property type="evidence" value="ECO:0007669"/>
    <property type="project" value="UniProtKB-KW"/>
</dbReference>
<dbReference type="AlphaFoldDB" id="A0A238V5D8"/>
<feature type="domain" description="Transposase IS701-like DDE" evidence="2">
    <location>
        <begin position="1"/>
        <end position="122"/>
    </location>
</feature>
<accession>A0A238V5D8</accession>
<sequence>MQRLLNHAGWNADAVRDDPRDYVVEHLGQAVLVVDETGFLEQGSKSAGVARQYSGTAGRIENCQVGVFLAYATPAGRAFLDRELYLPKPWIEDRARCAEAGIGPTVEFATKPELALAVLACSAGRVGRLRRDGVASGRGRALRGLRDPRVRGQDGRVLRRRRTASPPPNPPAVLHVGESAWRDLQAPRPRRRRRAHCSPR</sequence>
<evidence type="ECO:0000313" key="4">
    <source>
        <dbReference type="Proteomes" id="UP000198403"/>
    </source>
</evidence>
<dbReference type="Pfam" id="PF13546">
    <property type="entry name" value="DDE_5"/>
    <property type="match status" value="1"/>
</dbReference>
<feature type="compositionally biased region" description="Basic and acidic residues" evidence="1">
    <location>
        <begin position="144"/>
        <end position="157"/>
    </location>
</feature>
<organism evidence="3 4">
    <name type="scientific">Blastococcus mobilis</name>
    <dbReference type="NCBI Taxonomy" id="1938746"/>
    <lineage>
        <taxon>Bacteria</taxon>
        <taxon>Bacillati</taxon>
        <taxon>Actinomycetota</taxon>
        <taxon>Actinomycetes</taxon>
        <taxon>Geodermatophilales</taxon>
        <taxon>Geodermatophilaceae</taxon>
        <taxon>Blastococcus</taxon>
    </lineage>
</organism>
<dbReference type="EMBL" id="FZNO01000002">
    <property type="protein sequence ID" value="SNR29421.1"/>
    <property type="molecule type" value="Genomic_DNA"/>
</dbReference>
<gene>
    <name evidence="3" type="ORF">SAMN06272737_10256</name>
</gene>
<feature type="region of interest" description="Disordered" evidence="1">
    <location>
        <begin position="137"/>
        <end position="200"/>
    </location>
</feature>
<evidence type="ECO:0000313" key="3">
    <source>
        <dbReference type="EMBL" id="SNR29421.1"/>
    </source>
</evidence>
<dbReference type="PANTHER" id="PTHR33627:SF1">
    <property type="entry name" value="TRANSPOSASE"/>
    <property type="match status" value="1"/>
</dbReference>
<keyword evidence="3" id="KW-0540">Nuclease</keyword>
<dbReference type="PANTHER" id="PTHR33627">
    <property type="entry name" value="TRANSPOSASE"/>
    <property type="match status" value="1"/>
</dbReference>
<evidence type="ECO:0000259" key="2">
    <source>
        <dbReference type="Pfam" id="PF13546"/>
    </source>
</evidence>
<reference evidence="3 4" key="1">
    <citation type="submission" date="2017-06" db="EMBL/GenBank/DDBJ databases">
        <authorList>
            <person name="Kim H.J."/>
            <person name="Triplett B.A."/>
        </authorList>
    </citation>
    <scope>NUCLEOTIDE SEQUENCE [LARGE SCALE GENOMIC DNA]</scope>
    <source>
        <strain evidence="3 4">DSM 44272</strain>
    </source>
</reference>
<dbReference type="InterPro" id="IPR038721">
    <property type="entry name" value="IS701-like_DDE_dom"/>
</dbReference>